<keyword evidence="2" id="KW-1185">Reference proteome</keyword>
<gene>
    <name evidence="1" type="ORF">OCTVUL_1B008899</name>
</gene>
<accession>A0AA36F9Q2</accession>
<name>A0AA36F9Q2_OCTVU</name>
<organism evidence="1 2">
    <name type="scientific">Octopus vulgaris</name>
    <name type="common">Common octopus</name>
    <dbReference type="NCBI Taxonomy" id="6645"/>
    <lineage>
        <taxon>Eukaryota</taxon>
        <taxon>Metazoa</taxon>
        <taxon>Spiralia</taxon>
        <taxon>Lophotrochozoa</taxon>
        <taxon>Mollusca</taxon>
        <taxon>Cephalopoda</taxon>
        <taxon>Coleoidea</taxon>
        <taxon>Octopodiformes</taxon>
        <taxon>Octopoda</taxon>
        <taxon>Incirrata</taxon>
        <taxon>Octopodidae</taxon>
        <taxon>Octopus</taxon>
    </lineage>
</organism>
<sequence length="67" mass="7555">MEFRQWNSGNSDIKVNMFGAIVDTFGGGTDTTSATLTWPFSLWLNILIYRTSVEKKLNSQKLLKPVS</sequence>
<dbReference type="AlphaFoldDB" id="A0AA36F9Q2"/>
<evidence type="ECO:0000313" key="2">
    <source>
        <dbReference type="Proteomes" id="UP001162480"/>
    </source>
</evidence>
<proteinExistence type="predicted"/>
<evidence type="ECO:0000313" key="1">
    <source>
        <dbReference type="EMBL" id="CAI9729740.1"/>
    </source>
</evidence>
<reference evidence="1" key="1">
    <citation type="submission" date="2023-08" db="EMBL/GenBank/DDBJ databases">
        <authorList>
            <person name="Alioto T."/>
            <person name="Alioto T."/>
            <person name="Gomez Garrido J."/>
        </authorList>
    </citation>
    <scope>NUCLEOTIDE SEQUENCE</scope>
</reference>
<protein>
    <submittedName>
        <fullName evidence="1">Uncharacterized protein</fullName>
    </submittedName>
</protein>
<dbReference type="Proteomes" id="UP001162480">
    <property type="component" value="Chromosome 11"/>
</dbReference>
<dbReference type="EMBL" id="OX597824">
    <property type="protein sequence ID" value="CAI9729740.1"/>
    <property type="molecule type" value="Genomic_DNA"/>
</dbReference>